<keyword evidence="4 8" id="KW-0547">Nucleotide-binding</keyword>
<keyword evidence="3 8" id="KW-0808">Transferase</keyword>
<name>A0A3G2R6R5_9FIRM</name>
<proteinExistence type="inferred from homology"/>
<evidence type="ECO:0000256" key="5">
    <source>
        <dbReference type="ARBA" id="ARBA00022777"/>
    </source>
</evidence>
<accession>A0A3G2R6R5</accession>
<protein>
    <recommendedName>
        <fullName evidence="8 9">Dephospho-CoA kinase</fullName>
        <ecNumber evidence="8 9">2.7.1.24</ecNumber>
    </recommendedName>
    <alternativeName>
        <fullName evidence="8">Dephosphocoenzyme A kinase</fullName>
    </alternativeName>
</protein>
<keyword evidence="5 8" id="KW-0418">Kinase</keyword>
<dbReference type="NCBIfam" id="TIGR00152">
    <property type="entry name" value="dephospho-CoA kinase"/>
    <property type="match status" value="1"/>
</dbReference>
<sequence>MKVIGLTGGIASGKSTISMLLKNRGAVIIDADKIAREIMTPGKPVWHAVIEHFGREILLDGKNIDRKKLGRIVFSDPKLLETLNSITHPAIVQEIKERLDYYRHKNEKVVVVDAALLLEIGLDSLVDEVWVVVVDEKNQLKRLMDREKGMDLEEARNRIRAQMPLDEKIKMADKIIDNSGSIEETERQIDELWREIELSWQKKLQQY</sequence>
<evidence type="ECO:0000313" key="10">
    <source>
        <dbReference type="EMBL" id="AYO31150.1"/>
    </source>
</evidence>
<dbReference type="UniPathway" id="UPA00241">
    <property type="reaction ID" value="UER00356"/>
</dbReference>
<comment type="subcellular location">
    <subcellularLocation>
        <location evidence="8">Cytoplasm</location>
    </subcellularLocation>
</comment>
<dbReference type="FunFam" id="3.40.50.300:FF:000991">
    <property type="entry name" value="Dephospho-CoA kinase"/>
    <property type="match status" value="1"/>
</dbReference>
<comment type="catalytic activity">
    <reaction evidence="8">
        <text>3'-dephospho-CoA + ATP = ADP + CoA + H(+)</text>
        <dbReference type="Rhea" id="RHEA:18245"/>
        <dbReference type="ChEBI" id="CHEBI:15378"/>
        <dbReference type="ChEBI" id="CHEBI:30616"/>
        <dbReference type="ChEBI" id="CHEBI:57287"/>
        <dbReference type="ChEBI" id="CHEBI:57328"/>
        <dbReference type="ChEBI" id="CHEBI:456216"/>
        <dbReference type="EC" id="2.7.1.24"/>
    </reaction>
</comment>
<comment type="similarity">
    <text evidence="1 8">Belongs to the CoaE family.</text>
</comment>
<dbReference type="RefSeq" id="WP_120766190.1">
    <property type="nucleotide sequence ID" value="NZ_CP033169.1"/>
</dbReference>
<dbReference type="InterPro" id="IPR001977">
    <property type="entry name" value="Depp_CoAkinase"/>
</dbReference>
<evidence type="ECO:0000256" key="9">
    <source>
        <dbReference type="NCBIfam" id="TIGR00152"/>
    </source>
</evidence>
<gene>
    <name evidence="8" type="primary">coaE</name>
    <name evidence="10" type="ORF">D2962_11555</name>
</gene>
<comment type="function">
    <text evidence="8">Catalyzes the phosphorylation of the 3'-hydroxyl group of dephosphocoenzyme A to form coenzyme A.</text>
</comment>
<dbReference type="CDD" id="cd02022">
    <property type="entry name" value="DPCK"/>
    <property type="match status" value="1"/>
</dbReference>
<dbReference type="Proteomes" id="UP000280960">
    <property type="component" value="Chromosome"/>
</dbReference>
<dbReference type="PROSITE" id="PS51219">
    <property type="entry name" value="DPCK"/>
    <property type="match status" value="1"/>
</dbReference>
<dbReference type="PANTHER" id="PTHR10695:SF46">
    <property type="entry name" value="BIFUNCTIONAL COENZYME A SYNTHASE-RELATED"/>
    <property type="match status" value="1"/>
</dbReference>
<dbReference type="Gene3D" id="3.40.50.300">
    <property type="entry name" value="P-loop containing nucleotide triphosphate hydrolases"/>
    <property type="match status" value="1"/>
</dbReference>
<dbReference type="AlphaFoldDB" id="A0A3G2R6R5"/>
<dbReference type="KEGG" id="bacg:D2962_11555"/>
<comment type="pathway">
    <text evidence="8">Cofactor biosynthesis; coenzyme A biosynthesis; CoA from (R)-pantothenate: step 5/5.</text>
</comment>
<dbReference type="EMBL" id="CP033169">
    <property type="protein sequence ID" value="AYO31150.1"/>
    <property type="molecule type" value="Genomic_DNA"/>
</dbReference>
<keyword evidence="7 8" id="KW-0173">Coenzyme A biosynthesis</keyword>
<keyword evidence="6 8" id="KW-0067">ATP-binding</keyword>
<dbReference type="EC" id="2.7.1.24" evidence="8 9"/>
<dbReference type="GO" id="GO:0004140">
    <property type="term" value="F:dephospho-CoA kinase activity"/>
    <property type="evidence" value="ECO:0007669"/>
    <property type="project" value="UniProtKB-UniRule"/>
</dbReference>
<evidence type="ECO:0000313" key="11">
    <source>
        <dbReference type="Proteomes" id="UP000280960"/>
    </source>
</evidence>
<evidence type="ECO:0000256" key="7">
    <source>
        <dbReference type="ARBA" id="ARBA00022993"/>
    </source>
</evidence>
<dbReference type="GO" id="GO:0005524">
    <property type="term" value="F:ATP binding"/>
    <property type="evidence" value="ECO:0007669"/>
    <property type="project" value="UniProtKB-UniRule"/>
</dbReference>
<dbReference type="PANTHER" id="PTHR10695">
    <property type="entry name" value="DEPHOSPHO-COA KINASE-RELATED"/>
    <property type="match status" value="1"/>
</dbReference>
<organism evidence="10 11">
    <name type="scientific">Biomaibacter acetigenes</name>
    <dbReference type="NCBI Taxonomy" id="2316383"/>
    <lineage>
        <taxon>Bacteria</taxon>
        <taxon>Bacillati</taxon>
        <taxon>Bacillota</taxon>
        <taxon>Clostridia</taxon>
        <taxon>Thermosediminibacterales</taxon>
        <taxon>Tepidanaerobacteraceae</taxon>
        <taxon>Biomaibacter</taxon>
    </lineage>
</organism>
<evidence type="ECO:0000256" key="1">
    <source>
        <dbReference type="ARBA" id="ARBA00009018"/>
    </source>
</evidence>
<evidence type="ECO:0000256" key="2">
    <source>
        <dbReference type="ARBA" id="ARBA00022490"/>
    </source>
</evidence>
<evidence type="ECO:0000256" key="8">
    <source>
        <dbReference type="HAMAP-Rule" id="MF_00376"/>
    </source>
</evidence>
<dbReference type="GO" id="GO:0015937">
    <property type="term" value="P:coenzyme A biosynthetic process"/>
    <property type="evidence" value="ECO:0007669"/>
    <property type="project" value="UniProtKB-UniRule"/>
</dbReference>
<keyword evidence="2 8" id="KW-0963">Cytoplasm</keyword>
<dbReference type="HAMAP" id="MF_00376">
    <property type="entry name" value="Dephospho_CoA_kinase"/>
    <property type="match status" value="1"/>
</dbReference>
<evidence type="ECO:0000256" key="4">
    <source>
        <dbReference type="ARBA" id="ARBA00022741"/>
    </source>
</evidence>
<reference evidence="10 11" key="1">
    <citation type="submission" date="2018-10" db="EMBL/GenBank/DDBJ databases">
        <authorList>
            <person name="Zhang X."/>
        </authorList>
    </citation>
    <scope>NUCLEOTIDE SEQUENCE [LARGE SCALE GENOMIC DNA]</scope>
    <source>
        <strain evidence="10 11">SK-G1</strain>
    </source>
</reference>
<feature type="binding site" evidence="8">
    <location>
        <begin position="11"/>
        <end position="16"/>
    </location>
    <ligand>
        <name>ATP</name>
        <dbReference type="ChEBI" id="CHEBI:30616"/>
    </ligand>
</feature>
<dbReference type="GO" id="GO:0005737">
    <property type="term" value="C:cytoplasm"/>
    <property type="evidence" value="ECO:0007669"/>
    <property type="project" value="UniProtKB-SubCell"/>
</dbReference>
<dbReference type="SUPFAM" id="SSF52540">
    <property type="entry name" value="P-loop containing nucleoside triphosphate hydrolases"/>
    <property type="match status" value="1"/>
</dbReference>
<dbReference type="InterPro" id="IPR027417">
    <property type="entry name" value="P-loop_NTPase"/>
</dbReference>
<keyword evidence="11" id="KW-1185">Reference proteome</keyword>
<dbReference type="Pfam" id="PF01121">
    <property type="entry name" value="CoaE"/>
    <property type="match status" value="1"/>
</dbReference>
<evidence type="ECO:0000256" key="6">
    <source>
        <dbReference type="ARBA" id="ARBA00022840"/>
    </source>
</evidence>
<evidence type="ECO:0000256" key="3">
    <source>
        <dbReference type="ARBA" id="ARBA00022679"/>
    </source>
</evidence>